<dbReference type="PANTHER" id="PTHR32071:SF57">
    <property type="entry name" value="C4-DICARBOXYLATE TRANSPORT TRANSCRIPTIONAL REGULATORY PROTEIN DCTD"/>
    <property type="match status" value="1"/>
</dbReference>
<accession>A0A017RXK1</accession>
<dbReference type="Gene3D" id="3.40.50.300">
    <property type="entry name" value="P-loop containing nucleotide triphosphate hydrolases"/>
    <property type="match status" value="1"/>
</dbReference>
<dbReference type="GO" id="GO:0005524">
    <property type="term" value="F:ATP binding"/>
    <property type="evidence" value="ECO:0007669"/>
    <property type="project" value="UniProtKB-KW"/>
</dbReference>
<evidence type="ECO:0000259" key="5">
    <source>
        <dbReference type="PROSITE" id="PS50045"/>
    </source>
</evidence>
<dbReference type="InterPro" id="IPR002078">
    <property type="entry name" value="Sigma_54_int"/>
</dbReference>
<dbReference type="Pfam" id="PF00158">
    <property type="entry name" value="Sigma54_activat"/>
    <property type="match status" value="1"/>
</dbReference>
<feature type="domain" description="PAS" evidence="6">
    <location>
        <begin position="153"/>
        <end position="189"/>
    </location>
</feature>
<keyword evidence="1" id="KW-0547">Nucleotide-binding</keyword>
<dbReference type="InterPro" id="IPR025662">
    <property type="entry name" value="Sigma_54_int_dom_ATP-bd_1"/>
</dbReference>
<dbReference type="InterPro" id="IPR002197">
    <property type="entry name" value="HTH_Fis"/>
</dbReference>
<evidence type="ECO:0000313" key="7">
    <source>
        <dbReference type="EMBL" id="EYE88655.1"/>
    </source>
</evidence>
<gene>
    <name evidence="7" type="ORF">Q428_06770</name>
</gene>
<evidence type="ECO:0000313" key="8">
    <source>
        <dbReference type="Proteomes" id="UP000019681"/>
    </source>
</evidence>
<dbReference type="InterPro" id="IPR003593">
    <property type="entry name" value="AAA+_ATPase"/>
</dbReference>
<dbReference type="SMART" id="SM00382">
    <property type="entry name" value="AAA"/>
    <property type="match status" value="1"/>
</dbReference>
<dbReference type="GO" id="GO:0043565">
    <property type="term" value="F:sequence-specific DNA binding"/>
    <property type="evidence" value="ECO:0007669"/>
    <property type="project" value="InterPro"/>
</dbReference>
<dbReference type="InterPro" id="IPR027417">
    <property type="entry name" value="P-loop_NTPase"/>
</dbReference>
<dbReference type="PROSITE" id="PS00676">
    <property type="entry name" value="SIGMA54_INTERACT_2"/>
    <property type="match status" value="1"/>
</dbReference>
<comment type="caution">
    <text evidence="7">The sequence shown here is derived from an EMBL/GenBank/DDBJ whole genome shotgun (WGS) entry which is preliminary data.</text>
</comment>
<evidence type="ECO:0000259" key="6">
    <source>
        <dbReference type="PROSITE" id="PS50112"/>
    </source>
</evidence>
<dbReference type="PROSITE" id="PS50112">
    <property type="entry name" value="PAS"/>
    <property type="match status" value="1"/>
</dbReference>
<dbReference type="STRING" id="1403537.Q428_06770"/>
<evidence type="ECO:0000256" key="2">
    <source>
        <dbReference type="ARBA" id="ARBA00022840"/>
    </source>
</evidence>
<evidence type="ECO:0000256" key="3">
    <source>
        <dbReference type="ARBA" id="ARBA00023015"/>
    </source>
</evidence>
<dbReference type="PANTHER" id="PTHR32071">
    <property type="entry name" value="TRANSCRIPTIONAL REGULATORY PROTEIN"/>
    <property type="match status" value="1"/>
</dbReference>
<dbReference type="SUPFAM" id="SSF52540">
    <property type="entry name" value="P-loop containing nucleoside triphosphate hydrolases"/>
    <property type="match status" value="1"/>
</dbReference>
<dbReference type="AlphaFoldDB" id="A0A017RXK1"/>
<dbReference type="Gene3D" id="3.30.450.20">
    <property type="entry name" value="PAS domain"/>
    <property type="match status" value="1"/>
</dbReference>
<feature type="domain" description="Sigma-54 factor interaction" evidence="5">
    <location>
        <begin position="275"/>
        <end position="505"/>
    </location>
</feature>
<name>A0A017RXK1_9CLOT</name>
<dbReference type="Proteomes" id="UP000019681">
    <property type="component" value="Unassembled WGS sequence"/>
</dbReference>
<dbReference type="InterPro" id="IPR009057">
    <property type="entry name" value="Homeodomain-like_sf"/>
</dbReference>
<evidence type="ECO:0000256" key="1">
    <source>
        <dbReference type="ARBA" id="ARBA00022741"/>
    </source>
</evidence>
<dbReference type="Gene3D" id="1.10.10.60">
    <property type="entry name" value="Homeodomain-like"/>
    <property type="match status" value="1"/>
</dbReference>
<dbReference type="InterPro" id="IPR000014">
    <property type="entry name" value="PAS"/>
</dbReference>
<dbReference type="GO" id="GO:0006355">
    <property type="term" value="P:regulation of DNA-templated transcription"/>
    <property type="evidence" value="ECO:0007669"/>
    <property type="project" value="InterPro"/>
</dbReference>
<sequence>MNGLIYIQDYVQIIADTIASVIGVDVTIVDRNNIRVAGTGKYKEKIGQKLVKKSVFTKSMIENKSYIVKNPKYEEVCYECPNKNTCIEFSEVCSPIVMDKKVIGVIGLVAFSLEQKKALESNVDNLLEFLKKMGDLLSTKLWEAMNQEKQKILLKQIETIINSIDDGIIALGENKDIIYINKKVEEILGGSNIKKNLTLRKLIEEADINRVLQFGKEIKNLQVTYENIRVVINAKPIELEKKIIGAVVVLRTIKDINRIINDISITGIYTEFNDIIGISKEINEIKDKAKKASQGNSTILILGESGTGKELFARAIHNCSKRKDKPFIAINCAAIPESLLESELFGYEEGAFTGAKKGGKIGKFELANGGTIFLDEIGDMPLHLQTKLLRVIQDRSIEKIGSTINIPIDVRIIAATHKDLENMVTNGEFRQDLYYRINVIPIKIPPLRQRKEDIKILTQHILEKCKKKLSKNIKGIDEEAYNMLMKYSWFGNVRELENVIEYAVNMETGEYLTPFSLPIRIKEDEKNDYDNCNLRYLEKKAIEQVLRKYKNRDEAAKILGIGRATLFRKIKEYKIKVSE</sequence>
<dbReference type="Pfam" id="PF15714">
    <property type="entry name" value="SpoVT_C"/>
    <property type="match status" value="1"/>
</dbReference>
<dbReference type="Pfam" id="PF13188">
    <property type="entry name" value="PAS_8"/>
    <property type="match status" value="1"/>
</dbReference>
<proteinExistence type="predicted"/>
<dbReference type="InterPro" id="IPR029016">
    <property type="entry name" value="GAF-like_dom_sf"/>
</dbReference>
<dbReference type="InterPro" id="IPR025943">
    <property type="entry name" value="Sigma_54_int_dom_ATP-bd_2"/>
</dbReference>
<dbReference type="EMBL" id="AZQP01000016">
    <property type="protein sequence ID" value="EYE88655.1"/>
    <property type="molecule type" value="Genomic_DNA"/>
</dbReference>
<dbReference type="Gene3D" id="3.30.450.40">
    <property type="match status" value="1"/>
</dbReference>
<dbReference type="Pfam" id="PF25601">
    <property type="entry name" value="AAA_lid_14"/>
    <property type="match status" value="1"/>
</dbReference>
<evidence type="ECO:0000256" key="4">
    <source>
        <dbReference type="ARBA" id="ARBA00023163"/>
    </source>
</evidence>
<keyword evidence="3" id="KW-0805">Transcription regulation</keyword>
<dbReference type="PROSITE" id="PS50045">
    <property type="entry name" value="SIGMA54_INTERACT_4"/>
    <property type="match status" value="1"/>
</dbReference>
<keyword evidence="2" id="KW-0067">ATP-binding</keyword>
<protein>
    <submittedName>
        <fullName evidence="7">Fis family transcriptional regulator</fullName>
    </submittedName>
</protein>
<dbReference type="PROSITE" id="PS00675">
    <property type="entry name" value="SIGMA54_INTERACT_1"/>
    <property type="match status" value="1"/>
</dbReference>
<dbReference type="InterPro" id="IPR058031">
    <property type="entry name" value="AAA_lid_NorR"/>
</dbReference>
<dbReference type="SUPFAM" id="SSF46689">
    <property type="entry name" value="Homeodomain-like"/>
    <property type="match status" value="1"/>
</dbReference>
<dbReference type="Gene3D" id="1.10.8.60">
    <property type="match status" value="1"/>
</dbReference>
<dbReference type="RefSeq" id="WP_035379356.1">
    <property type="nucleotide sequence ID" value="NZ_AZQP01000016.1"/>
</dbReference>
<organism evidence="7 8">
    <name type="scientific">Fervidicella metallireducens AeB</name>
    <dbReference type="NCBI Taxonomy" id="1403537"/>
    <lineage>
        <taxon>Bacteria</taxon>
        <taxon>Bacillati</taxon>
        <taxon>Bacillota</taxon>
        <taxon>Clostridia</taxon>
        <taxon>Eubacteriales</taxon>
        <taxon>Clostridiaceae</taxon>
        <taxon>Fervidicella</taxon>
    </lineage>
</organism>
<dbReference type="CDD" id="cd00009">
    <property type="entry name" value="AAA"/>
    <property type="match status" value="1"/>
</dbReference>
<dbReference type="FunFam" id="3.40.50.300:FF:000006">
    <property type="entry name" value="DNA-binding transcriptional regulator NtrC"/>
    <property type="match status" value="1"/>
</dbReference>
<keyword evidence="8" id="KW-1185">Reference proteome</keyword>
<dbReference type="Pfam" id="PF02954">
    <property type="entry name" value="HTH_8"/>
    <property type="match status" value="1"/>
</dbReference>
<keyword evidence="4" id="KW-0804">Transcription</keyword>
<reference evidence="7 8" key="1">
    <citation type="journal article" date="2014" name="Genome Announc.">
        <title>Draft Genome Sequence of Fervidicella metallireducens Strain AeBT, an Iron-Reducing Thermoanaerobe from the Great Artesian Basin.</title>
        <authorList>
            <person name="Patel B.K."/>
        </authorList>
    </citation>
    <scope>NUCLEOTIDE SEQUENCE [LARGE SCALE GENOMIC DNA]</scope>
    <source>
        <strain evidence="7 8">AeB</strain>
    </source>
</reference>